<sequence length="60" mass="6550">MRELRPSKPAYHYRQPVASGTWNPPGMREADQGGGNPRLGFVVWASATIRAELGIPEGDT</sequence>
<reference evidence="2" key="1">
    <citation type="journal article" date="2014" name="Int. J. Syst. Evol. Microbiol.">
        <title>Complete genome sequence of Corynebacterium casei LMG S-19264T (=DSM 44701T), isolated from a smear-ripened cheese.</title>
        <authorList>
            <consortium name="US DOE Joint Genome Institute (JGI-PGF)"/>
            <person name="Walter F."/>
            <person name="Albersmeier A."/>
            <person name="Kalinowski J."/>
            <person name="Ruckert C."/>
        </authorList>
    </citation>
    <scope>NUCLEOTIDE SEQUENCE</scope>
    <source>
        <strain evidence="2">CGMCC 1.12214</strain>
    </source>
</reference>
<keyword evidence="3" id="KW-1185">Reference proteome</keyword>
<evidence type="ECO:0000313" key="3">
    <source>
        <dbReference type="Proteomes" id="UP000603912"/>
    </source>
</evidence>
<protein>
    <submittedName>
        <fullName evidence="2">Uncharacterized protein</fullName>
    </submittedName>
</protein>
<proteinExistence type="predicted"/>
<gene>
    <name evidence="2" type="ORF">GCM10007036_14850</name>
</gene>
<accession>A0A917I623</accession>
<comment type="caution">
    <text evidence="2">The sequence shown here is derived from an EMBL/GenBank/DDBJ whole genome shotgun (WGS) entry which is preliminary data.</text>
</comment>
<feature type="region of interest" description="Disordered" evidence="1">
    <location>
        <begin position="1"/>
        <end position="37"/>
    </location>
</feature>
<name>A0A917I623_9HYPH</name>
<reference evidence="2" key="2">
    <citation type="submission" date="2020-09" db="EMBL/GenBank/DDBJ databases">
        <authorList>
            <person name="Sun Q."/>
            <person name="Zhou Y."/>
        </authorList>
    </citation>
    <scope>NUCLEOTIDE SEQUENCE</scope>
    <source>
        <strain evidence="2">CGMCC 1.12214</strain>
    </source>
</reference>
<dbReference type="Proteomes" id="UP000603912">
    <property type="component" value="Unassembled WGS sequence"/>
</dbReference>
<organism evidence="2 3">
    <name type="scientific">Alsobacter metallidurans</name>
    <dbReference type="NCBI Taxonomy" id="340221"/>
    <lineage>
        <taxon>Bacteria</taxon>
        <taxon>Pseudomonadati</taxon>
        <taxon>Pseudomonadota</taxon>
        <taxon>Alphaproteobacteria</taxon>
        <taxon>Hyphomicrobiales</taxon>
        <taxon>Alsobacteraceae</taxon>
        <taxon>Alsobacter</taxon>
    </lineage>
</organism>
<dbReference type="EMBL" id="BMES01000001">
    <property type="protein sequence ID" value="GGH15096.1"/>
    <property type="molecule type" value="Genomic_DNA"/>
</dbReference>
<evidence type="ECO:0000313" key="2">
    <source>
        <dbReference type="EMBL" id="GGH15096.1"/>
    </source>
</evidence>
<evidence type="ECO:0000256" key="1">
    <source>
        <dbReference type="SAM" id="MobiDB-lite"/>
    </source>
</evidence>
<dbReference type="AlphaFoldDB" id="A0A917I623"/>